<evidence type="ECO:0000313" key="3">
    <source>
        <dbReference type="Proteomes" id="UP000179221"/>
    </source>
</evidence>
<feature type="transmembrane region" description="Helical" evidence="1">
    <location>
        <begin position="335"/>
        <end position="354"/>
    </location>
</feature>
<feature type="transmembrane region" description="Helical" evidence="1">
    <location>
        <begin position="258"/>
        <end position="276"/>
    </location>
</feature>
<dbReference type="AlphaFoldDB" id="A0A1F7YK73"/>
<feature type="transmembrane region" description="Helical" evidence="1">
    <location>
        <begin position="374"/>
        <end position="395"/>
    </location>
</feature>
<proteinExistence type="predicted"/>
<evidence type="ECO:0000256" key="1">
    <source>
        <dbReference type="SAM" id="Phobius"/>
    </source>
</evidence>
<feature type="transmembrane region" description="Helical" evidence="1">
    <location>
        <begin position="183"/>
        <end position="213"/>
    </location>
</feature>
<keyword evidence="1" id="KW-0472">Membrane</keyword>
<accession>A0A1F7YK73</accession>
<reference evidence="2 3" key="1">
    <citation type="journal article" date="2016" name="Nat. Commun.">
        <title>Thousands of microbial genomes shed light on interconnected biogeochemical processes in an aquifer system.</title>
        <authorList>
            <person name="Anantharaman K."/>
            <person name="Brown C.T."/>
            <person name="Hug L.A."/>
            <person name="Sharon I."/>
            <person name="Castelle C.J."/>
            <person name="Probst A.J."/>
            <person name="Thomas B.C."/>
            <person name="Singh A."/>
            <person name="Wilkins M.J."/>
            <person name="Karaoz U."/>
            <person name="Brodie E.L."/>
            <person name="Williams K.H."/>
            <person name="Hubbard S.S."/>
            <person name="Banfield J.F."/>
        </authorList>
    </citation>
    <scope>NUCLEOTIDE SEQUENCE [LARGE SCALE GENOMIC DNA]</scope>
</reference>
<name>A0A1F7YK73_9BACT</name>
<comment type="caution">
    <text evidence="2">The sequence shown here is derived from an EMBL/GenBank/DDBJ whole genome shotgun (WGS) entry which is preliminary data.</text>
</comment>
<feature type="transmembrane region" description="Helical" evidence="1">
    <location>
        <begin position="88"/>
        <end position="110"/>
    </location>
</feature>
<feature type="transmembrane region" description="Helical" evidence="1">
    <location>
        <begin position="407"/>
        <end position="429"/>
    </location>
</feature>
<evidence type="ECO:0000313" key="2">
    <source>
        <dbReference type="EMBL" id="OGM27600.1"/>
    </source>
</evidence>
<keyword evidence="1" id="KW-0812">Transmembrane</keyword>
<feature type="transmembrane region" description="Helical" evidence="1">
    <location>
        <begin position="296"/>
        <end position="314"/>
    </location>
</feature>
<dbReference type="EMBL" id="MGGL01000004">
    <property type="protein sequence ID" value="OGM27600.1"/>
    <property type="molecule type" value="Genomic_DNA"/>
</dbReference>
<evidence type="ECO:0008006" key="4">
    <source>
        <dbReference type="Google" id="ProtNLM"/>
    </source>
</evidence>
<dbReference type="Proteomes" id="UP000179221">
    <property type="component" value="Unassembled WGS sequence"/>
</dbReference>
<feature type="transmembrane region" description="Helical" evidence="1">
    <location>
        <begin position="563"/>
        <end position="583"/>
    </location>
</feature>
<feature type="transmembrane region" description="Helical" evidence="1">
    <location>
        <begin position="122"/>
        <end position="142"/>
    </location>
</feature>
<gene>
    <name evidence="2" type="ORF">A2628_02315</name>
</gene>
<sequence length="591" mass="68414">MFNRLRRVVKAFPLLVVIIFAILAARTLIFQPGYFNMHDDLQMMRQLEMEKCFIDTQIPCRWVPDMGFGYGFPLFNFYPPLPYLAGEVFRILGFSFVTTVKLNFALSIILSGVTMYLFSRKFFGRFGGVVSAIFYIWAPYHAVDVYVRGAMNESWALVWFPLIFLYSYKLVTEKEEKLRTNLICLTLSYFALFISHNLMVLIFTPFFLVWIMIHLSMEGKWRRVYHLIISGLWAVGLAAFFTLPAIAENKYTHVREQLQGYFDFTAHFVSLKQLLFSRFWGYGGSIWGPNDGMSFQIGYVLWVASLLVGIFIIFRVIREIKEIGDIGVKIKRNRLLLVTCYLLLVGWFAAFMTHTRSIFVYKLIPVLGYVQFPWRFLTITIFAFSFVAGLLPSLFHSKKSLLNLAYAPFRMVFTSLLILLLVIVSWNYFKPEHGRMGRLTDSEKFSGAAWELQQGGGIIDYLPLTVEMAPVSARMEPVEFIDATGEFSNIVEGTNWIKFNSNASEATIRINVFDFPGWKVFVDGQEVDKFIPKNDKLGRMWFNLAAGEHSIYAKFENTSIRRFSNLLSIFSWTLLLLSAVLQFNSWKKSRM</sequence>
<keyword evidence="1" id="KW-1133">Transmembrane helix</keyword>
<feature type="transmembrane region" description="Helical" evidence="1">
    <location>
        <begin position="225"/>
        <end position="246"/>
    </location>
</feature>
<organism evidence="2 3">
    <name type="scientific">Candidatus Woesebacteria bacterium RIFCSPHIGHO2_01_FULL_40_22</name>
    <dbReference type="NCBI Taxonomy" id="1802499"/>
    <lineage>
        <taxon>Bacteria</taxon>
        <taxon>Candidatus Woeseibacteriota</taxon>
    </lineage>
</organism>
<feature type="transmembrane region" description="Helical" evidence="1">
    <location>
        <begin position="154"/>
        <end position="171"/>
    </location>
</feature>
<protein>
    <recommendedName>
        <fullName evidence="4">Membrane protein 6-pyruvoyl-tetrahydropterin synthase-related domain-containing protein</fullName>
    </recommendedName>
</protein>
<feature type="transmembrane region" description="Helical" evidence="1">
    <location>
        <begin position="12"/>
        <end position="35"/>
    </location>
</feature>